<keyword evidence="3" id="KW-1185">Reference proteome</keyword>
<dbReference type="STRING" id="525904.Tter_1321"/>
<dbReference type="Gene3D" id="3.40.50.720">
    <property type="entry name" value="NAD(P)-binding Rossmann-like Domain"/>
    <property type="match status" value="1"/>
</dbReference>
<dbReference type="KEGG" id="ttr:Tter_1321"/>
<dbReference type="HOGENOM" id="CLU_053163_2_0_0"/>
<gene>
    <name evidence="2" type="ordered locus">Tter_1321</name>
</gene>
<protein>
    <submittedName>
        <fullName evidence="2">NAD-dependent epimerase/dehydratase</fullName>
    </submittedName>
</protein>
<reference evidence="3" key="1">
    <citation type="journal article" date="2010" name="Stand. Genomic Sci.">
        <title>Complete genome sequence of 'Thermobaculum terrenum' type strain (YNP1).</title>
        <authorList>
            <person name="Kiss H."/>
            <person name="Cleland D."/>
            <person name="Lapidus A."/>
            <person name="Lucas S."/>
            <person name="Glavina Del Rio T."/>
            <person name="Nolan M."/>
            <person name="Tice H."/>
            <person name="Han C."/>
            <person name="Goodwin L."/>
            <person name="Pitluck S."/>
            <person name="Liolios K."/>
            <person name="Ivanova N."/>
            <person name="Mavromatis K."/>
            <person name="Ovchinnikova G."/>
            <person name="Pati A."/>
            <person name="Chen A."/>
            <person name="Palaniappan K."/>
            <person name="Land M."/>
            <person name="Hauser L."/>
            <person name="Chang Y."/>
            <person name="Jeffries C."/>
            <person name="Lu M."/>
            <person name="Brettin T."/>
            <person name="Detter J."/>
            <person name="Goker M."/>
            <person name="Tindall B."/>
            <person name="Beck B."/>
            <person name="McDermott T."/>
            <person name="Woyke T."/>
            <person name="Bristow J."/>
            <person name="Eisen J."/>
            <person name="Markowitz V."/>
            <person name="Hugenholtz P."/>
            <person name="Kyrpides N."/>
            <person name="Klenk H."/>
            <person name="Cheng J."/>
        </authorList>
    </citation>
    <scope>NUCLEOTIDE SEQUENCE [LARGE SCALE GENOMIC DNA]</scope>
    <source>
        <strain evidence="3">ATCC BAA-798 / YNP1</strain>
    </source>
</reference>
<dbReference type="InterPro" id="IPR050177">
    <property type="entry name" value="Lipid_A_modif_metabolic_enz"/>
</dbReference>
<evidence type="ECO:0000313" key="2">
    <source>
        <dbReference type="EMBL" id="ACZ42228.1"/>
    </source>
</evidence>
<sequence>MPKVVVTGGSGKAGRAVVRDLLEHGYEVLSVDLVPPAERLCPSLVADLTDLGETYDAFKGYEMVVHLAAIPAPGIRTDEVTFRTNTLSTYNVFSVAKDIGMSRVVWASSETTLGLPFDREQPAYAPIDENHPLYPESSYALSKVLGEEMARQFNRWTGIPFIGLRFSNIMEPQDYAQFPTFWDDPTKRKWNLWGYVDARDVAQACRLGLQADINSAEVFIIAAADTVMNRPSRELLAEVFPNVPLHKEIGDFETLLSIDKARRMLGYDPQYSWRQYVGL</sequence>
<dbReference type="Proteomes" id="UP000000323">
    <property type="component" value="Chromosome 1"/>
</dbReference>
<dbReference type="AlphaFoldDB" id="D1CBR3"/>
<feature type="domain" description="NAD-dependent epimerase/dehydratase" evidence="1">
    <location>
        <begin position="4"/>
        <end position="211"/>
    </location>
</feature>
<dbReference type="PANTHER" id="PTHR43245">
    <property type="entry name" value="BIFUNCTIONAL POLYMYXIN RESISTANCE PROTEIN ARNA"/>
    <property type="match status" value="1"/>
</dbReference>
<evidence type="ECO:0000259" key="1">
    <source>
        <dbReference type="Pfam" id="PF01370"/>
    </source>
</evidence>
<dbReference type="RefSeq" id="WP_012875263.1">
    <property type="nucleotide sequence ID" value="NC_013525.1"/>
</dbReference>
<dbReference type="InterPro" id="IPR001509">
    <property type="entry name" value="Epimerase_deHydtase"/>
</dbReference>
<dbReference type="OrthoDB" id="9801056at2"/>
<dbReference type="eggNOG" id="COG0451">
    <property type="taxonomic scope" value="Bacteria"/>
</dbReference>
<dbReference type="EMBL" id="CP001825">
    <property type="protein sequence ID" value="ACZ42228.1"/>
    <property type="molecule type" value="Genomic_DNA"/>
</dbReference>
<dbReference type="InterPro" id="IPR036291">
    <property type="entry name" value="NAD(P)-bd_dom_sf"/>
</dbReference>
<evidence type="ECO:0000313" key="3">
    <source>
        <dbReference type="Proteomes" id="UP000000323"/>
    </source>
</evidence>
<dbReference type="SUPFAM" id="SSF51735">
    <property type="entry name" value="NAD(P)-binding Rossmann-fold domains"/>
    <property type="match status" value="1"/>
</dbReference>
<dbReference type="PANTHER" id="PTHR43245:SF55">
    <property type="entry name" value="NAD(P)-BINDING DOMAIN-CONTAINING PROTEIN"/>
    <property type="match status" value="1"/>
</dbReference>
<organism evidence="2 3">
    <name type="scientific">Thermobaculum terrenum (strain ATCC BAA-798 / CCMEE 7001 / YNP1)</name>
    <dbReference type="NCBI Taxonomy" id="525904"/>
    <lineage>
        <taxon>Bacteria</taxon>
        <taxon>Bacillati</taxon>
        <taxon>Chloroflexota</taxon>
        <taxon>Chloroflexia</taxon>
        <taxon>Candidatus Thermobaculales</taxon>
        <taxon>Candidatus Thermobaculaceae</taxon>
        <taxon>Thermobaculum</taxon>
    </lineage>
</organism>
<proteinExistence type="predicted"/>
<name>D1CBR3_THET1</name>
<accession>D1CBR3</accession>
<dbReference type="Pfam" id="PF01370">
    <property type="entry name" value="Epimerase"/>
    <property type="match status" value="1"/>
</dbReference>